<dbReference type="Proteomes" id="UP001516023">
    <property type="component" value="Unassembled WGS sequence"/>
</dbReference>
<dbReference type="EMBL" id="JABMIG020000202">
    <property type="protein sequence ID" value="KAL3786099.1"/>
    <property type="molecule type" value="Genomic_DNA"/>
</dbReference>
<evidence type="ECO:0000313" key="3">
    <source>
        <dbReference type="Proteomes" id="UP001516023"/>
    </source>
</evidence>
<comment type="caution">
    <text evidence="2">The sequence shown here is derived from an EMBL/GenBank/DDBJ whole genome shotgun (WGS) entry which is preliminary data.</text>
</comment>
<evidence type="ECO:0000313" key="2">
    <source>
        <dbReference type="EMBL" id="KAL3786099.1"/>
    </source>
</evidence>
<organism evidence="2 3">
    <name type="scientific">Cyclotella cryptica</name>
    <dbReference type="NCBI Taxonomy" id="29204"/>
    <lineage>
        <taxon>Eukaryota</taxon>
        <taxon>Sar</taxon>
        <taxon>Stramenopiles</taxon>
        <taxon>Ochrophyta</taxon>
        <taxon>Bacillariophyta</taxon>
        <taxon>Coscinodiscophyceae</taxon>
        <taxon>Thalassiosirophycidae</taxon>
        <taxon>Stephanodiscales</taxon>
        <taxon>Stephanodiscaceae</taxon>
        <taxon>Cyclotella</taxon>
    </lineage>
</organism>
<evidence type="ECO:0000256" key="1">
    <source>
        <dbReference type="SAM" id="MobiDB-lite"/>
    </source>
</evidence>
<dbReference type="InterPro" id="IPR016181">
    <property type="entry name" value="Acyl_CoA_acyltransferase"/>
</dbReference>
<gene>
    <name evidence="2" type="ORF">HJC23_003216</name>
</gene>
<dbReference type="AlphaFoldDB" id="A0ABD3PDE7"/>
<dbReference type="Gene3D" id="3.40.630.30">
    <property type="match status" value="1"/>
</dbReference>
<dbReference type="InterPro" id="IPR017380">
    <property type="entry name" value="Hist_AcTrfase_B-typ_cat-su"/>
</dbReference>
<feature type="region of interest" description="Disordered" evidence="1">
    <location>
        <begin position="86"/>
        <end position="105"/>
    </location>
</feature>
<keyword evidence="3" id="KW-1185">Reference proteome</keyword>
<protein>
    <recommendedName>
        <fullName evidence="4">Histone acetyltransferase</fullName>
    </recommendedName>
</protein>
<reference evidence="2 3" key="1">
    <citation type="journal article" date="2020" name="G3 (Bethesda)">
        <title>Improved Reference Genome for Cyclotella cryptica CCMP332, a Model for Cell Wall Morphogenesis, Salinity Adaptation, and Lipid Production in Diatoms (Bacillariophyta).</title>
        <authorList>
            <person name="Roberts W.R."/>
            <person name="Downey K.M."/>
            <person name="Ruck E.C."/>
            <person name="Traller J.C."/>
            <person name="Alverson A.J."/>
        </authorList>
    </citation>
    <scope>NUCLEOTIDE SEQUENCE [LARGE SCALE GENOMIC DNA]</scope>
    <source>
        <strain evidence="2 3">CCMP332</strain>
    </source>
</reference>
<name>A0ABD3PDE7_9STRA</name>
<accession>A0ABD3PDE7</accession>
<dbReference type="SUPFAM" id="SSF55729">
    <property type="entry name" value="Acyl-CoA N-acyltransferases (Nat)"/>
    <property type="match status" value="1"/>
</dbReference>
<dbReference type="PANTHER" id="PTHR12046">
    <property type="entry name" value="HISTONE ACETYLTRANSFERASE TYPE B CATALYTIC SUBUNIT"/>
    <property type="match status" value="1"/>
</dbReference>
<evidence type="ECO:0008006" key="4">
    <source>
        <dbReference type="Google" id="ProtNLM"/>
    </source>
</evidence>
<sequence>MVDTDVDGEPVAGLSAASSCIRISIYLAAAAASTTTELASNPASSSQELLTFRPVFTHQCFPDECLRGWRPMVDAERQAQLVYRSWKRSADTSNNPRDEDSNLHPSFRADLLRENNTCRIDVHIKLEPSCSACEIDVTTSDSEVTSVDKTDGPACKKVKADLMEQLPVRGSPVDESMCVNDILQRLSLAVPPIFSVHVNGCRFDWWNSTMKKDNSKRHFHYLDQPIGRIIKSYQRKINESKVEAKFVITIAEGTEEKASHYQESIQKLARWFIETADEVDVSGSADRGEDSCGFWSVLYLFREHGVSLETDSDSAEHIARYSLAGYITLFHFHAPFKRPEPGIVLRVCQALILPPYQRAGHGSDMLQSVYEYAEKYQSEGSKIVEVNVEDPAPGFVALRDYVDYRRFSSLVATTPGQYDVKLDVTDKDFFVPLSEEELLKIVSFLKITKRQVQIVHEMYKLEQLEKWKRQTLNAGDENSRGIIQEVETHYRLMIKKSLRALRKEELGACGGGKEEQKALLERWFQESLAYYRKLLRIRK</sequence>
<proteinExistence type="predicted"/>